<dbReference type="EMBL" id="CP070496">
    <property type="protein sequence ID" value="QSB06295.1"/>
    <property type="molecule type" value="Genomic_DNA"/>
</dbReference>
<reference evidence="2" key="1">
    <citation type="submission" date="2021-02" db="EMBL/GenBank/DDBJ databases">
        <title>Natronoglycomyces albus gen. nov., sp. nov, a haloalkaliphilic actinobacterium from a soda solonchak soil.</title>
        <authorList>
            <person name="Sorokin D.Y."/>
            <person name="Khijniak T.V."/>
            <person name="Zakharycheva A.P."/>
            <person name="Boueva O.V."/>
            <person name="Ariskina E.V."/>
            <person name="Hahnke R.L."/>
            <person name="Bunk B."/>
            <person name="Sproer C."/>
            <person name="Schumann P."/>
            <person name="Evtushenko L.I."/>
            <person name="Kublanov I.V."/>
        </authorList>
    </citation>
    <scope>NUCLEOTIDE SEQUENCE</scope>
    <source>
        <strain evidence="2">DSM 106290</strain>
    </source>
</reference>
<evidence type="ECO:0000313" key="3">
    <source>
        <dbReference type="Proteomes" id="UP000662939"/>
    </source>
</evidence>
<organism evidence="2 3">
    <name type="scientific">Natronoglycomyces albus</name>
    <dbReference type="NCBI Taxonomy" id="2811108"/>
    <lineage>
        <taxon>Bacteria</taxon>
        <taxon>Bacillati</taxon>
        <taxon>Actinomycetota</taxon>
        <taxon>Actinomycetes</taxon>
        <taxon>Glycomycetales</taxon>
        <taxon>Glycomycetaceae</taxon>
        <taxon>Natronoglycomyces</taxon>
    </lineage>
</organism>
<feature type="compositionally biased region" description="Basic and acidic residues" evidence="1">
    <location>
        <begin position="226"/>
        <end position="252"/>
    </location>
</feature>
<protein>
    <submittedName>
        <fullName evidence="2">NYN domain-containing protein</fullName>
    </submittedName>
</protein>
<keyword evidence="3" id="KW-1185">Reference proteome</keyword>
<dbReference type="Pfam" id="PF05991">
    <property type="entry name" value="NYN_YacP"/>
    <property type="match status" value="1"/>
</dbReference>
<name>A0A895XSS1_9ACTN</name>
<feature type="region of interest" description="Disordered" evidence="1">
    <location>
        <begin position="1"/>
        <end position="20"/>
    </location>
</feature>
<dbReference type="RefSeq" id="WP_213172304.1">
    <property type="nucleotide sequence ID" value="NZ_CP070496.1"/>
</dbReference>
<dbReference type="KEGG" id="nav:JQS30_05140"/>
<dbReference type="Proteomes" id="UP000662939">
    <property type="component" value="Chromosome"/>
</dbReference>
<dbReference type="PANTHER" id="PTHR34547:SF1">
    <property type="entry name" value="YACP-LIKE NYN DOMAIN PROTEIN"/>
    <property type="match status" value="1"/>
</dbReference>
<accession>A0A895XSS1</accession>
<evidence type="ECO:0000256" key="1">
    <source>
        <dbReference type="SAM" id="MobiDB-lite"/>
    </source>
</evidence>
<gene>
    <name evidence="2" type="ORF">JQS30_05140</name>
</gene>
<dbReference type="InterPro" id="IPR010298">
    <property type="entry name" value="YacP-like"/>
</dbReference>
<proteinExistence type="predicted"/>
<sequence length="450" mass="49363">MTDQSDSDAETRTDSSSARFALLPEPARTQAVDVASAVLPGIRIADMPKRLRRFVRFTAEKRAKHAAGILREELAQNPTFRSQVAQLVRSSDAPLVAQVLQGDIPAIAKPHEVAALAYLLQPEGWQDLVESASESLRTSEASAEVEQKVKDAHSAQAAAERDRDAAYKDNERLREEVLGMQEELATLRSDQHRLRRHLEEAQLALTKARNDLAAEKGRLKQLSGKHAAEAKKLREQLAQAETERDRAREAVRDSRQLHDSRLWLLLETLSGTTAGLRRELAMEPVVERPADHVADTRCAEPEKLAESSRGLHPSDPGRLLQLLELPQAHLIVDGYNVTMRAWKEISLEQQRNRLSKGLSGVAAQTGAEVTVVWDGSDPVVGLPPPPRGVRVLFSKKGQTADEVVRSLAAAEPSGRPVVVISSDREVAEGSARHGAYALPAEALINRLSRG</sequence>
<evidence type="ECO:0000313" key="2">
    <source>
        <dbReference type="EMBL" id="QSB06295.1"/>
    </source>
</evidence>
<feature type="region of interest" description="Disordered" evidence="1">
    <location>
        <begin position="223"/>
        <end position="252"/>
    </location>
</feature>
<dbReference type="PANTHER" id="PTHR34547">
    <property type="entry name" value="YACP-LIKE NYN DOMAIN PROTEIN"/>
    <property type="match status" value="1"/>
</dbReference>
<dbReference type="AlphaFoldDB" id="A0A895XSS1"/>